<comment type="caution">
    <text evidence="2">The sequence shown here is derived from an EMBL/GenBank/DDBJ whole genome shotgun (WGS) entry which is preliminary data.</text>
</comment>
<feature type="transmembrane region" description="Helical" evidence="1">
    <location>
        <begin position="6"/>
        <end position="26"/>
    </location>
</feature>
<dbReference type="Proteomes" id="UP001597118">
    <property type="component" value="Unassembled WGS sequence"/>
</dbReference>
<gene>
    <name evidence="2" type="ORF">ACFSAH_07580</name>
</gene>
<accession>A0ABW4IAE3</accession>
<protein>
    <submittedName>
        <fullName evidence="2">FixH family protein</fullName>
    </submittedName>
</protein>
<reference evidence="3" key="1">
    <citation type="journal article" date="2019" name="Int. J. Syst. Evol. Microbiol.">
        <title>The Global Catalogue of Microorganisms (GCM) 10K type strain sequencing project: providing services to taxonomists for standard genome sequencing and annotation.</title>
        <authorList>
            <consortium name="The Broad Institute Genomics Platform"/>
            <consortium name="The Broad Institute Genome Sequencing Center for Infectious Disease"/>
            <person name="Wu L."/>
            <person name="Ma J."/>
        </authorList>
    </citation>
    <scope>NUCLEOTIDE SEQUENCE [LARGE SCALE GENOMIC DNA]</scope>
    <source>
        <strain evidence="3">CCUG 53762</strain>
    </source>
</reference>
<dbReference type="InterPro" id="IPR008620">
    <property type="entry name" value="FixH"/>
</dbReference>
<name>A0ABW4IAE3_9SPHI</name>
<sequence>MNWGKGIVLGLGAFMLFVLALVVAMIKSPDDSYDKDYYEKGLTYDIEMEQKQNVYKDEAKPMVELMDEMLKVKFSALDSGKVTLYRPSDNKLDKSFAVADSDIEITTKDLAKGEWKMIAKWYSKGTSYLYEQNIFVQ</sequence>
<evidence type="ECO:0000313" key="3">
    <source>
        <dbReference type="Proteomes" id="UP001597118"/>
    </source>
</evidence>
<dbReference type="RefSeq" id="WP_379662111.1">
    <property type="nucleotide sequence ID" value="NZ_JBHUDG010000006.1"/>
</dbReference>
<keyword evidence="1" id="KW-0472">Membrane</keyword>
<organism evidence="2 3">
    <name type="scientific">Pseudopedobacter beijingensis</name>
    <dbReference type="NCBI Taxonomy" id="1207056"/>
    <lineage>
        <taxon>Bacteria</taxon>
        <taxon>Pseudomonadati</taxon>
        <taxon>Bacteroidota</taxon>
        <taxon>Sphingobacteriia</taxon>
        <taxon>Sphingobacteriales</taxon>
        <taxon>Sphingobacteriaceae</taxon>
        <taxon>Pseudopedobacter</taxon>
    </lineage>
</organism>
<evidence type="ECO:0000256" key="1">
    <source>
        <dbReference type="SAM" id="Phobius"/>
    </source>
</evidence>
<evidence type="ECO:0000313" key="2">
    <source>
        <dbReference type="EMBL" id="MFD1629730.1"/>
    </source>
</evidence>
<dbReference type="EMBL" id="JBHUDG010000006">
    <property type="protein sequence ID" value="MFD1629730.1"/>
    <property type="molecule type" value="Genomic_DNA"/>
</dbReference>
<keyword evidence="1" id="KW-0812">Transmembrane</keyword>
<dbReference type="Pfam" id="PF05751">
    <property type="entry name" value="FixH"/>
    <property type="match status" value="1"/>
</dbReference>
<keyword evidence="3" id="KW-1185">Reference proteome</keyword>
<proteinExistence type="predicted"/>
<keyword evidence="1" id="KW-1133">Transmembrane helix</keyword>